<dbReference type="GO" id="GO:0016747">
    <property type="term" value="F:acyltransferase activity, transferring groups other than amino-acyl groups"/>
    <property type="evidence" value="ECO:0007669"/>
    <property type="project" value="InterPro"/>
</dbReference>
<name>A0A1X1WWD0_MYCIR</name>
<feature type="transmembrane region" description="Helical" evidence="1">
    <location>
        <begin position="102"/>
        <end position="122"/>
    </location>
</feature>
<comment type="caution">
    <text evidence="3">The sequence shown here is derived from an EMBL/GenBank/DDBJ whole genome shotgun (WGS) entry which is preliminary data.</text>
</comment>
<keyword evidence="1" id="KW-0472">Membrane</keyword>
<keyword evidence="1" id="KW-1133">Transmembrane helix</keyword>
<feature type="transmembrane region" description="Helical" evidence="1">
    <location>
        <begin position="300"/>
        <end position="320"/>
    </location>
</feature>
<feature type="transmembrane region" description="Helical" evidence="1">
    <location>
        <begin position="258"/>
        <end position="279"/>
    </location>
</feature>
<proteinExistence type="predicted"/>
<evidence type="ECO:0000313" key="3">
    <source>
        <dbReference type="EMBL" id="ORV90882.1"/>
    </source>
</evidence>
<dbReference type="InterPro" id="IPR002656">
    <property type="entry name" value="Acyl_transf_3_dom"/>
</dbReference>
<protein>
    <recommendedName>
        <fullName evidence="2">Acyltransferase 3 domain-containing protein</fullName>
    </recommendedName>
</protein>
<feature type="domain" description="Acyltransferase 3" evidence="2">
    <location>
        <begin position="15"/>
        <end position="355"/>
    </location>
</feature>
<feature type="transmembrane region" description="Helical" evidence="1">
    <location>
        <begin position="369"/>
        <end position="395"/>
    </location>
</feature>
<feature type="transmembrane region" description="Helical" evidence="1">
    <location>
        <begin position="59"/>
        <end position="81"/>
    </location>
</feature>
<sequence length="438" mass="47203">MGLMNATGAPPREIALDLYRSAAVMLVVIGHWLLSVMTYRDGEFGRDNPLELMPWTQWLTWGFQVVPVFFAVAGYASAVSWSRHDPATSRQEWIRRRVARTLGPTAVYAGFVLVVMGALHLAGIDGSVLELGGWAVAMHLWFLAVYLMVVTLTPIAVAAHQRWGLAAPAVLALCLVVVDLVGISTGHQEIRMANYFFCWAAIYQLGIAWHGGLLGRRLLLGMAALAAAALPMLVRWGPYPIAMIGVPGDRVENSAPPSLALLALATVQIGVLFAIVPLLNRALTRGLWLRIIGVANNNVMALYLWHMLPVIVVTVVAYPAGLLPQPTLGSGAWWLARLEWEVVLAVVTAALLCLLFWQRRIFAASLPTFVVPVPAPVAEAMLYAGTAACALALSLLSANGFAPGGRFPAATVVMFVIGALLVSARPRVMSADQYTSRT</sequence>
<feature type="transmembrane region" description="Helical" evidence="1">
    <location>
        <begin position="165"/>
        <end position="186"/>
    </location>
</feature>
<dbReference type="Proteomes" id="UP000193622">
    <property type="component" value="Unassembled WGS sequence"/>
</dbReference>
<feature type="transmembrane region" description="Helical" evidence="1">
    <location>
        <begin position="134"/>
        <end position="158"/>
    </location>
</feature>
<dbReference type="Pfam" id="PF01757">
    <property type="entry name" value="Acyl_transf_3"/>
    <property type="match status" value="1"/>
</dbReference>
<dbReference type="EMBL" id="LQPC01000019">
    <property type="protein sequence ID" value="ORV90882.1"/>
    <property type="molecule type" value="Genomic_DNA"/>
</dbReference>
<gene>
    <name evidence="3" type="ORF">AWC12_04805</name>
</gene>
<keyword evidence="1" id="KW-0812">Transmembrane</keyword>
<dbReference type="RefSeq" id="WP_085172552.1">
    <property type="nucleotide sequence ID" value="NZ_LQPC01000019.1"/>
</dbReference>
<evidence type="ECO:0000259" key="2">
    <source>
        <dbReference type="Pfam" id="PF01757"/>
    </source>
</evidence>
<feature type="transmembrane region" description="Helical" evidence="1">
    <location>
        <begin position="21"/>
        <end position="39"/>
    </location>
</feature>
<feature type="transmembrane region" description="Helical" evidence="1">
    <location>
        <begin position="407"/>
        <end position="424"/>
    </location>
</feature>
<reference evidence="3 4" key="1">
    <citation type="submission" date="2016-01" db="EMBL/GenBank/DDBJ databases">
        <title>The new phylogeny of the genus Mycobacterium.</title>
        <authorList>
            <person name="Tarcisio F."/>
            <person name="Conor M."/>
            <person name="Antonella G."/>
            <person name="Elisabetta G."/>
            <person name="Giulia F.S."/>
            <person name="Sara T."/>
            <person name="Anna F."/>
            <person name="Clotilde B."/>
            <person name="Roberto B."/>
            <person name="Veronica D.S."/>
            <person name="Fabio R."/>
            <person name="Monica P."/>
            <person name="Olivier J."/>
            <person name="Enrico T."/>
            <person name="Nicola S."/>
        </authorList>
    </citation>
    <scope>NUCLEOTIDE SEQUENCE [LARGE SCALE GENOMIC DNA]</scope>
    <source>
        <strain evidence="3 4">DSM 45541</strain>
    </source>
</reference>
<evidence type="ECO:0000313" key="4">
    <source>
        <dbReference type="Proteomes" id="UP000193622"/>
    </source>
</evidence>
<organism evidence="3 4">
    <name type="scientific">Mycolicibacterium iranicum</name>
    <name type="common">Mycobacterium iranicum</name>
    <dbReference type="NCBI Taxonomy" id="912594"/>
    <lineage>
        <taxon>Bacteria</taxon>
        <taxon>Bacillati</taxon>
        <taxon>Actinomycetota</taxon>
        <taxon>Actinomycetes</taxon>
        <taxon>Mycobacteriales</taxon>
        <taxon>Mycobacteriaceae</taxon>
        <taxon>Mycolicibacterium</taxon>
    </lineage>
</organism>
<dbReference type="AlphaFoldDB" id="A0A1X1WWD0"/>
<feature type="transmembrane region" description="Helical" evidence="1">
    <location>
        <begin position="218"/>
        <end position="238"/>
    </location>
</feature>
<feature type="transmembrane region" description="Helical" evidence="1">
    <location>
        <begin position="340"/>
        <end position="357"/>
    </location>
</feature>
<accession>A0A1X1WWD0</accession>
<feature type="transmembrane region" description="Helical" evidence="1">
    <location>
        <begin position="192"/>
        <end position="211"/>
    </location>
</feature>
<evidence type="ECO:0000256" key="1">
    <source>
        <dbReference type="SAM" id="Phobius"/>
    </source>
</evidence>